<organism evidence="3 4">
    <name type="scientific">Homarus americanus</name>
    <name type="common">American lobster</name>
    <dbReference type="NCBI Taxonomy" id="6706"/>
    <lineage>
        <taxon>Eukaryota</taxon>
        <taxon>Metazoa</taxon>
        <taxon>Ecdysozoa</taxon>
        <taxon>Arthropoda</taxon>
        <taxon>Crustacea</taxon>
        <taxon>Multicrustacea</taxon>
        <taxon>Malacostraca</taxon>
        <taxon>Eumalacostraca</taxon>
        <taxon>Eucarida</taxon>
        <taxon>Decapoda</taxon>
        <taxon>Pleocyemata</taxon>
        <taxon>Astacidea</taxon>
        <taxon>Nephropoidea</taxon>
        <taxon>Nephropidae</taxon>
        <taxon>Homarus</taxon>
    </lineage>
</organism>
<evidence type="ECO:0000256" key="1">
    <source>
        <dbReference type="SAM" id="MobiDB-lite"/>
    </source>
</evidence>
<feature type="compositionally biased region" description="Low complexity" evidence="1">
    <location>
        <begin position="542"/>
        <end position="567"/>
    </location>
</feature>
<feature type="domain" description="UBA" evidence="2">
    <location>
        <begin position="229"/>
        <end position="268"/>
    </location>
</feature>
<evidence type="ECO:0000313" key="3">
    <source>
        <dbReference type="EMBL" id="KAG7167510.1"/>
    </source>
</evidence>
<sequence>MLSWLKRRARVTINSRYINLLRRNISPDMFVAEPVQCILNHSLKLVVLNSEGRDYSLEVPTEMTVERVKKMAVCHFFTPQEAVGSSGGEERATMDGPKTTIGNRTYRLVLVREARPLAETNSIQLEQLMDNDELLLVERREPPPVKEPTAEETAAPTKEEIATATTQLPKKNDNRDPDASHPSVDFQTEFRQILVTMIEASVRLISADPESDEVFNQILDKLDRRHRPRVDRNALRQLTEMGFPEAKATKALQDKRDVMEAMEWLLAQGNVEHSESDGIVGVNSGASTDSKDNGTIDHLSSASNMSNDHPQDPAEKVLNTFLQYRKKWFQPNPQAVQKLLQMGFKEEDIINALRVTGNKQSAACDLLLRDRPLVPDDQGLDRDSPIISAILASPVIQLALPKPKTLLALMMLYESPNNANMWLSDPDTHPVVSQVLRIYHAEKHSLSQSRPPASSGSTESTTSTSSWSSTSSSETGICRTLGRPGLPSRTSSYPSVNSSMFPVNSDGPSRPQLSSIPTSMYSPFSHLRNSGNDHTSFTDWLPSNSSSAQSQRRSSPSSSPVPTPRVNASPNSSPIPSHHLPLNREEPMSHSGSPIRGTVGVRGTTEIPNGVTPELTMTLGSSSTGQTPIYGLPLEQYTTLPSTVSIDVEMGEPGIDAQDMET</sequence>
<dbReference type="Proteomes" id="UP000747542">
    <property type="component" value="Unassembled WGS sequence"/>
</dbReference>
<accession>A0A8J5MWW2</accession>
<name>A0A8J5MWW2_HOMAM</name>
<feature type="region of interest" description="Disordered" evidence="1">
    <location>
        <begin position="443"/>
        <end position="517"/>
    </location>
</feature>
<reference evidence="3" key="1">
    <citation type="journal article" date="2021" name="Sci. Adv.">
        <title>The American lobster genome reveals insights on longevity, neural, and immune adaptations.</title>
        <authorList>
            <person name="Polinski J.M."/>
            <person name="Zimin A.V."/>
            <person name="Clark K.F."/>
            <person name="Kohn A.B."/>
            <person name="Sadowski N."/>
            <person name="Timp W."/>
            <person name="Ptitsyn A."/>
            <person name="Khanna P."/>
            <person name="Romanova D.Y."/>
            <person name="Williams P."/>
            <person name="Greenwood S.J."/>
            <person name="Moroz L.L."/>
            <person name="Walt D.R."/>
            <person name="Bodnar A.G."/>
        </authorList>
    </citation>
    <scope>NUCLEOTIDE SEQUENCE</scope>
    <source>
        <strain evidence="3">GMGI-L3</strain>
    </source>
</reference>
<protein>
    <submittedName>
        <fullName evidence="3">Ubiquitin-associated domain-containing protein 1-like</fullName>
    </submittedName>
</protein>
<dbReference type="GO" id="GO:0000151">
    <property type="term" value="C:ubiquitin ligase complex"/>
    <property type="evidence" value="ECO:0007669"/>
    <property type="project" value="TreeGrafter"/>
</dbReference>
<dbReference type="InterPro" id="IPR041927">
    <property type="entry name" value="UBA2_UBAC1"/>
</dbReference>
<dbReference type="AlphaFoldDB" id="A0A8J5MWW2"/>
<feature type="compositionally biased region" description="Basic and acidic residues" evidence="1">
    <location>
        <begin position="170"/>
        <end position="179"/>
    </location>
</feature>
<feature type="region of interest" description="Disordered" evidence="1">
    <location>
        <begin position="140"/>
        <end position="183"/>
    </location>
</feature>
<feature type="compositionally biased region" description="Polar residues" evidence="1">
    <location>
        <begin position="488"/>
        <end position="502"/>
    </location>
</feature>
<evidence type="ECO:0000259" key="2">
    <source>
        <dbReference type="PROSITE" id="PS50030"/>
    </source>
</evidence>
<dbReference type="Pfam" id="PF23326">
    <property type="entry name" value="UBL_UBAC1"/>
    <property type="match status" value="1"/>
</dbReference>
<feature type="domain" description="UBA" evidence="2">
    <location>
        <begin position="330"/>
        <end position="370"/>
    </location>
</feature>
<dbReference type="PANTHER" id="PTHR46738:SF1">
    <property type="entry name" value="UBIQUITIN-ASSOCIATED DOMAIN-CONTAINING PROTEIN 1"/>
    <property type="match status" value="1"/>
</dbReference>
<gene>
    <name evidence="3" type="primary">Ubac1-L</name>
    <name evidence="3" type="ORF">Hamer_G012975</name>
</gene>
<dbReference type="InterPro" id="IPR057650">
    <property type="entry name" value="UBL_UBAC1"/>
</dbReference>
<dbReference type="InterPro" id="IPR052476">
    <property type="entry name" value="UBAC1"/>
</dbReference>
<dbReference type="EMBL" id="JAHLQT010021643">
    <property type="protein sequence ID" value="KAG7167510.1"/>
    <property type="molecule type" value="Genomic_DNA"/>
</dbReference>
<evidence type="ECO:0000313" key="4">
    <source>
        <dbReference type="Proteomes" id="UP000747542"/>
    </source>
</evidence>
<feature type="compositionally biased region" description="Low complexity" evidence="1">
    <location>
        <begin position="151"/>
        <end position="166"/>
    </location>
</feature>
<dbReference type="PROSITE" id="PS50030">
    <property type="entry name" value="UBA"/>
    <property type="match status" value="2"/>
</dbReference>
<dbReference type="SMART" id="SM00165">
    <property type="entry name" value="UBA"/>
    <property type="match status" value="2"/>
</dbReference>
<dbReference type="InterPro" id="IPR015940">
    <property type="entry name" value="UBA"/>
</dbReference>
<dbReference type="PANTHER" id="PTHR46738">
    <property type="entry name" value="UBIQUITIN-ASSOCIATED DOMAIN-CONTAINING PROTEIN 1"/>
    <property type="match status" value="1"/>
</dbReference>
<feature type="region of interest" description="Disordered" evidence="1">
    <location>
        <begin position="535"/>
        <end position="608"/>
    </location>
</feature>
<dbReference type="Pfam" id="PF00627">
    <property type="entry name" value="UBA"/>
    <property type="match status" value="1"/>
</dbReference>
<comment type="caution">
    <text evidence="3">The sequence shown here is derived from an EMBL/GenBank/DDBJ whole genome shotgun (WGS) entry which is preliminary data.</text>
</comment>
<dbReference type="CDD" id="cd14304">
    <property type="entry name" value="UBA2_KPC2"/>
    <property type="match status" value="1"/>
</dbReference>
<feature type="compositionally biased region" description="Low complexity" evidence="1">
    <location>
        <begin position="454"/>
        <end position="476"/>
    </location>
</feature>
<keyword evidence="4" id="KW-1185">Reference proteome</keyword>
<proteinExistence type="predicted"/>
<dbReference type="Pfam" id="PF22562">
    <property type="entry name" value="UBA_7"/>
    <property type="match status" value="1"/>
</dbReference>
<dbReference type="OrthoDB" id="336240at2759"/>